<dbReference type="KEGG" id="rarg:115733243"/>
<keyword evidence="3 4" id="KW-0964">Secreted</keyword>
<dbReference type="InterPro" id="IPR044859">
    <property type="entry name" value="Allene_oxi_cyc_Dirigent"/>
</dbReference>
<dbReference type="GO" id="GO:0048046">
    <property type="term" value="C:apoplast"/>
    <property type="evidence" value="ECO:0007669"/>
    <property type="project" value="UniProtKB-SubCell"/>
</dbReference>
<comment type="subcellular location">
    <subcellularLocation>
        <location evidence="4">Secreted</location>
        <location evidence="4">Extracellular space</location>
        <location evidence="4">Apoplast</location>
    </subcellularLocation>
</comment>
<evidence type="ECO:0000313" key="5">
    <source>
        <dbReference type="Proteomes" id="UP000827889"/>
    </source>
</evidence>
<dbReference type="Pfam" id="PF03018">
    <property type="entry name" value="Dirigent"/>
    <property type="match status" value="1"/>
</dbReference>
<evidence type="ECO:0000313" key="6">
    <source>
        <dbReference type="RefSeq" id="XP_030519767.1"/>
    </source>
</evidence>
<proteinExistence type="inferred from homology"/>
<protein>
    <recommendedName>
        <fullName evidence="4">Dirigent protein</fullName>
    </recommendedName>
</protein>
<organism evidence="5 6">
    <name type="scientific">Rhodamnia argentea</name>
    <dbReference type="NCBI Taxonomy" id="178133"/>
    <lineage>
        <taxon>Eukaryota</taxon>
        <taxon>Viridiplantae</taxon>
        <taxon>Streptophyta</taxon>
        <taxon>Embryophyta</taxon>
        <taxon>Tracheophyta</taxon>
        <taxon>Spermatophyta</taxon>
        <taxon>Magnoliopsida</taxon>
        <taxon>eudicotyledons</taxon>
        <taxon>Gunneridae</taxon>
        <taxon>Pentapetalae</taxon>
        <taxon>rosids</taxon>
        <taxon>malvids</taxon>
        <taxon>Myrtales</taxon>
        <taxon>Myrtaceae</taxon>
        <taxon>Myrtoideae</taxon>
        <taxon>Myrteae</taxon>
        <taxon>Australasian group</taxon>
        <taxon>Rhodamnia</taxon>
    </lineage>
</organism>
<accession>A0A8B8NBE5</accession>
<keyword evidence="4" id="KW-0052">Apoplast</keyword>
<feature type="signal peptide" evidence="4">
    <location>
        <begin position="1"/>
        <end position="19"/>
    </location>
</feature>
<name>A0A8B8NBE5_9MYRT</name>
<dbReference type="OrthoDB" id="1697367at2759"/>
<evidence type="ECO:0000256" key="4">
    <source>
        <dbReference type="RuleBase" id="RU363099"/>
    </source>
</evidence>
<reference evidence="6" key="1">
    <citation type="submission" date="2025-08" db="UniProtKB">
        <authorList>
            <consortium name="RefSeq"/>
        </authorList>
    </citation>
    <scope>IDENTIFICATION</scope>
    <source>
        <tissue evidence="6">Leaf</tissue>
    </source>
</reference>
<comment type="function">
    <text evidence="4">Dirigent proteins impart stereoselectivity on the phenoxy radical-coupling reaction, yielding optically active lignans from two molecules of coniferyl alcohol in the biosynthesis of lignans, flavonolignans, and alkaloids and thus plays a central role in plant secondary metabolism.</text>
</comment>
<dbReference type="AlphaFoldDB" id="A0A8B8NBE5"/>
<evidence type="ECO:0000256" key="3">
    <source>
        <dbReference type="ARBA" id="ARBA00022525"/>
    </source>
</evidence>
<dbReference type="PANTHER" id="PTHR21495">
    <property type="entry name" value="NUCLEOPORIN-RELATED"/>
    <property type="match status" value="1"/>
</dbReference>
<keyword evidence="5" id="KW-1185">Reference proteome</keyword>
<evidence type="ECO:0000256" key="1">
    <source>
        <dbReference type="ARBA" id="ARBA00010746"/>
    </source>
</evidence>
<dbReference type="RefSeq" id="XP_030519767.1">
    <property type="nucleotide sequence ID" value="XM_030663907.1"/>
</dbReference>
<feature type="chain" id="PRO_5034444927" description="Dirigent protein" evidence="4">
    <location>
        <begin position="20"/>
        <end position="180"/>
    </location>
</feature>
<dbReference type="InterPro" id="IPR004265">
    <property type="entry name" value="Dirigent"/>
</dbReference>
<dbReference type="Proteomes" id="UP000827889">
    <property type="component" value="Chromosome 10"/>
</dbReference>
<dbReference type="GO" id="GO:0009699">
    <property type="term" value="P:phenylpropanoid biosynthetic process"/>
    <property type="evidence" value="ECO:0007669"/>
    <property type="project" value="UniProtKB-ARBA"/>
</dbReference>
<gene>
    <name evidence="6" type="primary">LOC115733243</name>
</gene>
<dbReference type="GeneID" id="115733243"/>
<comment type="similarity">
    <text evidence="1 4">Belongs to the plant dirigent protein family.</text>
</comment>
<comment type="subunit">
    <text evidence="2 4">Homodimer.</text>
</comment>
<evidence type="ECO:0000256" key="2">
    <source>
        <dbReference type="ARBA" id="ARBA00011738"/>
    </source>
</evidence>
<sequence length="180" mass="19403">MALTLTTLILFSFLVSSTALTANSELLISKREKLTHFRVYVHDKIAGSNATTVTVAQASTTNQSAMSFGLVRVFDDELTVGPEKSSKKVGVVEGMAAFSSQSEVAMSMSMNFVFTAGKYNGSGLTIVGRTLPLLKTREMPVVGGTGLFRLARGYVQTSTYSLDLKSGLGVLVYDFSVYHY</sequence>
<keyword evidence="4" id="KW-0732">Signal</keyword>
<dbReference type="Gene3D" id="2.40.480.10">
    <property type="entry name" value="Allene oxide cyclase-like"/>
    <property type="match status" value="1"/>
</dbReference>